<dbReference type="HOGENOM" id="CLU_1279451_0_0_1"/>
<evidence type="ECO:0000313" key="1">
    <source>
        <dbReference type="EnsemblPlants" id="OPUNC03G32850.1"/>
    </source>
</evidence>
<reference evidence="1" key="2">
    <citation type="submission" date="2018-05" db="EMBL/GenBank/DDBJ databases">
        <title>OpunRS2 (Oryza punctata Reference Sequence Version 2).</title>
        <authorList>
            <person name="Zhang J."/>
            <person name="Kudrna D."/>
            <person name="Lee S."/>
            <person name="Talag J."/>
            <person name="Welchert J."/>
            <person name="Wing R.A."/>
        </authorList>
    </citation>
    <scope>NUCLEOTIDE SEQUENCE [LARGE SCALE GENOMIC DNA]</scope>
</reference>
<dbReference type="AlphaFoldDB" id="A0A0E0KJL4"/>
<sequence>MNKENDALAQKEALEEEEDIQSMKDEYVRDTRLHLVAACVVMPCPLDSDYAVYTHGPTHGILKYKPVYLSALDLMIIKKEMAKYQWECLFDHIIRKRIVIADDWTNSYGKIKILFHQFIMKDSDNNKLIFMGVCDGQFIPLFKADGTPEEFGLATLAYIRWKKNMLIAARVLKGVRCRNSNVAECLVCSVLMKIVLRGMMWMTCPYQQIVVQFVVR</sequence>
<accession>A0A0E0KJL4</accession>
<name>A0A0E0KJL4_ORYPU</name>
<dbReference type="OMA" id="KLTIMIW"/>
<dbReference type="Gramene" id="OPUNC03G32850.1">
    <property type="protein sequence ID" value="OPUNC03G32850.1"/>
    <property type="gene ID" value="OPUNC03G32850"/>
</dbReference>
<reference evidence="1" key="1">
    <citation type="submission" date="2015-04" db="UniProtKB">
        <authorList>
            <consortium name="EnsemblPlants"/>
        </authorList>
    </citation>
    <scope>IDENTIFICATION</scope>
</reference>
<evidence type="ECO:0000313" key="2">
    <source>
        <dbReference type="Proteomes" id="UP000026962"/>
    </source>
</evidence>
<proteinExistence type="predicted"/>
<keyword evidence="2" id="KW-1185">Reference proteome</keyword>
<protein>
    <submittedName>
        <fullName evidence="1">Uncharacterized protein</fullName>
    </submittedName>
</protein>
<organism evidence="1">
    <name type="scientific">Oryza punctata</name>
    <name type="common">Red rice</name>
    <dbReference type="NCBI Taxonomy" id="4537"/>
    <lineage>
        <taxon>Eukaryota</taxon>
        <taxon>Viridiplantae</taxon>
        <taxon>Streptophyta</taxon>
        <taxon>Embryophyta</taxon>
        <taxon>Tracheophyta</taxon>
        <taxon>Spermatophyta</taxon>
        <taxon>Magnoliopsida</taxon>
        <taxon>Liliopsida</taxon>
        <taxon>Poales</taxon>
        <taxon>Poaceae</taxon>
        <taxon>BOP clade</taxon>
        <taxon>Oryzoideae</taxon>
        <taxon>Oryzeae</taxon>
        <taxon>Oryzinae</taxon>
        <taxon>Oryza</taxon>
    </lineage>
</organism>
<dbReference type="Proteomes" id="UP000026962">
    <property type="component" value="Chromosome 3"/>
</dbReference>
<dbReference type="EnsemblPlants" id="OPUNC03G32850.1">
    <property type="protein sequence ID" value="OPUNC03G32850.1"/>
    <property type="gene ID" value="OPUNC03G32850"/>
</dbReference>